<evidence type="ECO:0000313" key="5">
    <source>
        <dbReference type="EMBL" id="KAF5194389.1"/>
    </source>
</evidence>
<keyword evidence="2" id="KW-1133">Transmembrane helix</keyword>
<evidence type="ECO:0000313" key="6">
    <source>
        <dbReference type="Proteomes" id="UP000554482"/>
    </source>
</evidence>
<protein>
    <submittedName>
        <fullName evidence="5">Gamete expressed</fullName>
    </submittedName>
</protein>
<dbReference type="AlphaFoldDB" id="A0A7J6WAJ1"/>
<feature type="region of interest" description="Disordered" evidence="1">
    <location>
        <begin position="582"/>
        <end position="610"/>
    </location>
</feature>
<dbReference type="InterPro" id="IPR015943">
    <property type="entry name" value="WD40/YVTN_repeat-like_dom_sf"/>
</dbReference>
<dbReference type="GO" id="GO:0009793">
    <property type="term" value="P:embryo development ending in seed dormancy"/>
    <property type="evidence" value="ECO:0007669"/>
    <property type="project" value="TreeGrafter"/>
</dbReference>
<feature type="domain" description="DM2" evidence="4">
    <location>
        <begin position="684"/>
        <end position="752"/>
    </location>
</feature>
<keyword evidence="3" id="KW-0732">Signal</keyword>
<dbReference type="InterPro" id="IPR045301">
    <property type="entry name" value="GEX3-like"/>
</dbReference>
<dbReference type="Pfam" id="PF26055">
    <property type="entry name" value="Mtase_EDM2"/>
    <property type="match status" value="1"/>
</dbReference>
<feature type="transmembrane region" description="Helical" evidence="2">
    <location>
        <begin position="446"/>
        <end position="471"/>
    </location>
</feature>
<keyword evidence="2" id="KW-0472">Membrane</keyword>
<dbReference type="InterPro" id="IPR058939">
    <property type="entry name" value="Mtase_EDM2"/>
</dbReference>
<accession>A0A7J6WAJ1</accession>
<name>A0A7J6WAJ1_THATH</name>
<evidence type="ECO:0000259" key="4">
    <source>
        <dbReference type="Pfam" id="PF26055"/>
    </source>
</evidence>
<dbReference type="InterPro" id="IPR018391">
    <property type="entry name" value="PQQ_b-propeller_rpt"/>
</dbReference>
<organism evidence="5 6">
    <name type="scientific">Thalictrum thalictroides</name>
    <name type="common">Rue-anemone</name>
    <name type="synonym">Anemone thalictroides</name>
    <dbReference type="NCBI Taxonomy" id="46969"/>
    <lineage>
        <taxon>Eukaryota</taxon>
        <taxon>Viridiplantae</taxon>
        <taxon>Streptophyta</taxon>
        <taxon>Embryophyta</taxon>
        <taxon>Tracheophyta</taxon>
        <taxon>Spermatophyta</taxon>
        <taxon>Magnoliopsida</taxon>
        <taxon>Ranunculales</taxon>
        <taxon>Ranunculaceae</taxon>
        <taxon>Thalictroideae</taxon>
        <taxon>Thalictrum</taxon>
    </lineage>
</organism>
<sequence length="762" mass="85140">MITSFSDSGNSQMPNRSSLLLLMVLSCAFAAQEPLRKTTYKLTKPLVGDDGKIYTCSERNLFAFESNGTIAWTIHLNYSCHVDVAPVSDGREKIFLIAENRVLKISPSNNGNSESTVEVFFGDTSTTGGSEEIIGISVSPLSWFVVINIKNRGLFAYTFRGKLLWSAGPVLYRFGYRQGCRKNATDCYFTSAPVIDQCEGSIYISNNWGELYSLSIRSPQFNWIQDVSAYDEHLIITPGNNGHLYVTVPVKALVFSLDVYTGNVLWQNDIGPLSTTDCSPVVDSNGWISVGSLDGFLYSLSPTGVLKKFPKANDLDSVVQVSPFLDCSGYAVYISQTQMVGKTTHTIGEYTYISAMKPTNAVFTLLVPATGLVHWTRKFPGQFSTLLSDSDLHHFALDERILLSFIAANYTGSPLSCRTTSQKTASSCSQARIKHLSIYTGNEKTILFFLLFQTLVLAVLAGLVRFCCIFWRKKKLQNQDLGKFLEKRHSLRVKKKEFDRTIAELEQKAVKEAVGTEVLEELGDLVREREGIERKLSTTYSLGRDRTKLQTPSLLPLYEGSTKSYSFQGRKKESVTIFHTLSDTSSRERSTSDSGYSNNGSSHLETEAESCSYYGDKESAAKTKARTEAGTSSSAGMAKVNYCDSPLSWKGVTKPLSIEQGTDEVQHEDAMMEPMQMRSSSSKIPLKRRRLHDKRPPYDLIWEDDVTLSGKSFYLPGSVDVNDNQMQQWNNKTPPLNLWSRHDFTALHRSIALNRKHISRKL</sequence>
<dbReference type="EMBL" id="JABWDY010018774">
    <property type="protein sequence ID" value="KAF5194389.1"/>
    <property type="molecule type" value="Genomic_DNA"/>
</dbReference>
<gene>
    <name evidence="5" type="ORF">FRX31_016025</name>
</gene>
<comment type="caution">
    <text evidence="5">The sequence shown here is derived from an EMBL/GenBank/DDBJ whole genome shotgun (WGS) entry which is preliminary data.</text>
</comment>
<dbReference type="SUPFAM" id="SSF50998">
    <property type="entry name" value="Quinoprotein alcohol dehydrogenase-like"/>
    <property type="match status" value="1"/>
</dbReference>
<evidence type="ECO:0000256" key="1">
    <source>
        <dbReference type="SAM" id="MobiDB-lite"/>
    </source>
</evidence>
<keyword evidence="6" id="KW-1185">Reference proteome</keyword>
<dbReference type="FunFam" id="2.130.10.10:FF:001929">
    <property type="entry name" value="Protein GAMETE EXPRESSED 3"/>
    <property type="match status" value="1"/>
</dbReference>
<reference evidence="5 6" key="1">
    <citation type="submission" date="2020-06" db="EMBL/GenBank/DDBJ databases">
        <title>Transcriptomic and genomic resources for Thalictrum thalictroides and T. hernandezii: Facilitating candidate gene discovery in an emerging model plant lineage.</title>
        <authorList>
            <person name="Arias T."/>
            <person name="Riano-Pachon D.M."/>
            <person name="Di Stilio V.S."/>
        </authorList>
    </citation>
    <scope>NUCLEOTIDE SEQUENCE [LARGE SCALE GENOMIC DNA]</scope>
    <source>
        <strain evidence="6">cv. WT478/WT964</strain>
        <tissue evidence="5">Leaves</tissue>
    </source>
</reference>
<dbReference type="GO" id="GO:0005886">
    <property type="term" value="C:plasma membrane"/>
    <property type="evidence" value="ECO:0007669"/>
    <property type="project" value="TreeGrafter"/>
</dbReference>
<dbReference type="InterPro" id="IPR011047">
    <property type="entry name" value="Quinoprotein_ADH-like_sf"/>
</dbReference>
<dbReference type="GO" id="GO:0010183">
    <property type="term" value="P:pollen tube guidance"/>
    <property type="evidence" value="ECO:0007669"/>
    <property type="project" value="TreeGrafter"/>
</dbReference>
<evidence type="ECO:0000256" key="3">
    <source>
        <dbReference type="SAM" id="SignalP"/>
    </source>
</evidence>
<dbReference type="SMART" id="SM00564">
    <property type="entry name" value="PQQ"/>
    <property type="match status" value="3"/>
</dbReference>
<feature type="signal peptide" evidence="3">
    <location>
        <begin position="1"/>
        <end position="30"/>
    </location>
</feature>
<feature type="chain" id="PRO_5029667700" evidence="3">
    <location>
        <begin position="31"/>
        <end position="762"/>
    </location>
</feature>
<dbReference type="PANTHER" id="PTHR37253">
    <property type="entry name" value="PROTEIN GAMETE EXPRESSED 3"/>
    <property type="match status" value="1"/>
</dbReference>
<evidence type="ECO:0000256" key="2">
    <source>
        <dbReference type="SAM" id="Phobius"/>
    </source>
</evidence>
<proteinExistence type="predicted"/>
<dbReference type="Proteomes" id="UP000554482">
    <property type="component" value="Unassembled WGS sequence"/>
</dbReference>
<dbReference type="Gene3D" id="2.130.10.10">
    <property type="entry name" value="YVTN repeat-like/Quinoprotein amine dehydrogenase"/>
    <property type="match status" value="1"/>
</dbReference>
<dbReference type="OrthoDB" id="19653at2759"/>
<keyword evidence="2" id="KW-0812">Transmembrane</keyword>
<dbReference type="PANTHER" id="PTHR37253:SF1">
    <property type="entry name" value="PROTEIN GAMETE EXPRESSED 3"/>
    <property type="match status" value="1"/>
</dbReference>